<dbReference type="GO" id="GO:0016020">
    <property type="term" value="C:membrane"/>
    <property type="evidence" value="ECO:0007669"/>
    <property type="project" value="TreeGrafter"/>
</dbReference>
<evidence type="ECO:0000313" key="5">
    <source>
        <dbReference type="Proteomes" id="UP000291343"/>
    </source>
</evidence>
<feature type="compositionally biased region" description="Low complexity" evidence="1">
    <location>
        <begin position="381"/>
        <end position="390"/>
    </location>
</feature>
<feature type="region of interest" description="Disordered" evidence="1">
    <location>
        <begin position="446"/>
        <end position="581"/>
    </location>
</feature>
<dbReference type="PANTHER" id="PTHR21879">
    <property type="entry name" value="FI03362P-RELATED-RELATED"/>
    <property type="match status" value="1"/>
</dbReference>
<feature type="region of interest" description="Disordered" evidence="1">
    <location>
        <begin position="381"/>
        <end position="400"/>
    </location>
</feature>
<feature type="region of interest" description="Disordered" evidence="1">
    <location>
        <begin position="112"/>
        <end position="131"/>
    </location>
</feature>
<dbReference type="InParanoid" id="A0A482XVA4"/>
<name>A0A482XVA4_LAOST</name>
<accession>A0A482XVA4</accession>
<sequence>MMCRSCFLAVILCAISVVPFLSAQETVDTAVNRSLYQENELWDGLMQNCGQKTTFSCVQSNIYGFLERSLQSDFYVTDGFFFKKNHNKYSEEMNLSDGLGSRESRSRWSKLNKSFGSDAGETPRDDTNQVEEERVFAEMEKDDREEQESFSEFVKAVEEAEKTFDEKRKVPVPEPEVLTETTTFDTPTTVEEATTTPPATDAPDSAAPEPSLPARSISAVSDFMYSRGLGYFMTHDLELHLPSFVFGGAKITVSPRSFESDGGALLKFNIEPTAQPEGARTIHNIHKKIFHKKLMSSMLAALLIMKLIKVKLMFLLPVFLGVGTAKKILLKALLFIFPALAHLFKLCSYYHHKAKYHHHHHQIAHHHHHLPVSVPVYHGPPSHSSYHHSAGPPPGPVVSSDYGPPGPGYEVSGPAVEYAPERRVTEIPGTLSQHGNELASWGLGEFPASWEDPRVSRSGVPVTEPTRIHNYPPHRPQPGGFQYPENEVVDVKPPPPPPGAYPHKSGFGGPPASGPDSFGPSGFGGLPTGPGRTGQAPPPSAPAATGAKSPVGAYSQAVHTRLQPLTPRPQTLTSSATSSNNVDPFYSPMLRKIDAVFIDMGVMDEGCRERLVCSMYKNPSKFSPHSNLMSAQLSKEPSELKKPTSMNPSVVRYFKYMQAARDGQEFKDCLRSYSSCNINTER</sequence>
<feature type="compositionally biased region" description="Gly residues" evidence="1">
    <location>
        <begin position="521"/>
        <end position="532"/>
    </location>
</feature>
<keyword evidence="3" id="KW-0732">Signal</keyword>
<feature type="transmembrane region" description="Helical" evidence="2">
    <location>
        <begin position="332"/>
        <end position="351"/>
    </location>
</feature>
<gene>
    <name evidence="4" type="ORF">LSTR_LSTR008416</name>
</gene>
<protein>
    <submittedName>
        <fullName evidence="4">Uncharacterized protein</fullName>
    </submittedName>
</protein>
<evidence type="ECO:0000256" key="2">
    <source>
        <dbReference type="SAM" id="Phobius"/>
    </source>
</evidence>
<feature type="chain" id="PRO_5019778525" evidence="3">
    <location>
        <begin position="24"/>
        <end position="682"/>
    </location>
</feature>
<feature type="signal peptide" evidence="3">
    <location>
        <begin position="1"/>
        <end position="23"/>
    </location>
</feature>
<dbReference type="Proteomes" id="UP000291343">
    <property type="component" value="Unassembled WGS sequence"/>
</dbReference>
<feature type="compositionally biased region" description="Basic and acidic residues" evidence="1">
    <location>
        <begin position="121"/>
        <end position="131"/>
    </location>
</feature>
<feature type="compositionally biased region" description="Polar residues" evidence="1">
    <location>
        <begin position="568"/>
        <end position="581"/>
    </location>
</feature>
<dbReference type="OrthoDB" id="6334967at2759"/>
<dbReference type="Pfam" id="PF07898">
    <property type="entry name" value="DUF1676"/>
    <property type="match status" value="1"/>
</dbReference>
<dbReference type="FunCoup" id="A0A482XVA4">
    <property type="interactions" value="46"/>
</dbReference>
<feature type="transmembrane region" description="Helical" evidence="2">
    <location>
        <begin position="298"/>
        <end position="320"/>
    </location>
</feature>
<dbReference type="AlphaFoldDB" id="A0A482XVA4"/>
<keyword evidence="2" id="KW-0472">Membrane</keyword>
<keyword evidence="5" id="KW-1185">Reference proteome</keyword>
<proteinExistence type="predicted"/>
<keyword evidence="2" id="KW-0812">Transmembrane</keyword>
<organism evidence="4 5">
    <name type="scientific">Laodelphax striatellus</name>
    <name type="common">Small brown planthopper</name>
    <name type="synonym">Delphax striatella</name>
    <dbReference type="NCBI Taxonomy" id="195883"/>
    <lineage>
        <taxon>Eukaryota</taxon>
        <taxon>Metazoa</taxon>
        <taxon>Ecdysozoa</taxon>
        <taxon>Arthropoda</taxon>
        <taxon>Hexapoda</taxon>
        <taxon>Insecta</taxon>
        <taxon>Pterygota</taxon>
        <taxon>Neoptera</taxon>
        <taxon>Paraneoptera</taxon>
        <taxon>Hemiptera</taxon>
        <taxon>Auchenorrhyncha</taxon>
        <taxon>Fulgoroidea</taxon>
        <taxon>Delphacidae</taxon>
        <taxon>Criomorphinae</taxon>
        <taxon>Laodelphax</taxon>
    </lineage>
</organism>
<dbReference type="InterPro" id="IPR012464">
    <property type="entry name" value="DUF1676"/>
</dbReference>
<comment type="caution">
    <text evidence="4">The sequence shown here is derived from an EMBL/GenBank/DDBJ whole genome shotgun (WGS) entry which is preliminary data.</text>
</comment>
<evidence type="ECO:0000313" key="4">
    <source>
        <dbReference type="EMBL" id="RZF49130.1"/>
    </source>
</evidence>
<keyword evidence="2" id="KW-1133">Transmembrane helix</keyword>
<dbReference type="PANTHER" id="PTHR21879:SF4">
    <property type="entry name" value="OSIRIS 17, ISOFORM C"/>
    <property type="match status" value="1"/>
</dbReference>
<reference evidence="4 5" key="1">
    <citation type="journal article" date="2017" name="Gigascience">
        <title>Genome sequence of the small brown planthopper, Laodelphax striatellus.</title>
        <authorList>
            <person name="Zhu J."/>
            <person name="Jiang F."/>
            <person name="Wang X."/>
            <person name="Yang P."/>
            <person name="Bao Y."/>
            <person name="Zhao W."/>
            <person name="Wang W."/>
            <person name="Lu H."/>
            <person name="Wang Q."/>
            <person name="Cui N."/>
            <person name="Li J."/>
            <person name="Chen X."/>
            <person name="Luo L."/>
            <person name="Yu J."/>
            <person name="Kang L."/>
            <person name="Cui F."/>
        </authorList>
    </citation>
    <scope>NUCLEOTIDE SEQUENCE [LARGE SCALE GENOMIC DNA]</scope>
    <source>
        <strain evidence="4">Lst14</strain>
    </source>
</reference>
<feature type="region of interest" description="Disordered" evidence="1">
    <location>
        <begin position="181"/>
        <end position="212"/>
    </location>
</feature>
<evidence type="ECO:0000256" key="3">
    <source>
        <dbReference type="SAM" id="SignalP"/>
    </source>
</evidence>
<evidence type="ECO:0000256" key="1">
    <source>
        <dbReference type="SAM" id="MobiDB-lite"/>
    </source>
</evidence>
<dbReference type="EMBL" id="QKKF02000377">
    <property type="protein sequence ID" value="RZF49130.1"/>
    <property type="molecule type" value="Genomic_DNA"/>
</dbReference>